<keyword evidence="2" id="KW-1185">Reference proteome</keyword>
<evidence type="ECO:0000313" key="1">
    <source>
        <dbReference type="EMBL" id="KIM78720.1"/>
    </source>
</evidence>
<dbReference type="AlphaFoldDB" id="A0A0C3F1T1"/>
<reference evidence="2" key="2">
    <citation type="submission" date="2015-01" db="EMBL/GenBank/DDBJ databases">
        <title>Evolutionary Origins and Diversification of the Mycorrhizal Mutualists.</title>
        <authorList>
            <consortium name="DOE Joint Genome Institute"/>
            <consortium name="Mycorrhizal Genomics Consortium"/>
            <person name="Kohler A."/>
            <person name="Kuo A."/>
            <person name="Nagy L.G."/>
            <person name="Floudas D."/>
            <person name="Copeland A."/>
            <person name="Barry K.W."/>
            <person name="Cichocki N."/>
            <person name="Veneault-Fourrey C."/>
            <person name="LaButti K."/>
            <person name="Lindquist E.A."/>
            <person name="Lipzen A."/>
            <person name="Lundell T."/>
            <person name="Morin E."/>
            <person name="Murat C."/>
            <person name="Riley R."/>
            <person name="Ohm R."/>
            <person name="Sun H."/>
            <person name="Tunlid A."/>
            <person name="Henrissat B."/>
            <person name="Grigoriev I.V."/>
            <person name="Hibbett D.S."/>
            <person name="Martin F."/>
        </authorList>
    </citation>
    <scope>NUCLEOTIDE SEQUENCE [LARGE SCALE GENOMIC DNA]</scope>
    <source>
        <strain evidence="2">F 1598</strain>
    </source>
</reference>
<protein>
    <submittedName>
        <fullName evidence="1">Uncharacterized protein</fullName>
    </submittedName>
</protein>
<organism evidence="1 2">
    <name type="scientific">Piloderma croceum (strain F 1598)</name>
    <dbReference type="NCBI Taxonomy" id="765440"/>
    <lineage>
        <taxon>Eukaryota</taxon>
        <taxon>Fungi</taxon>
        <taxon>Dikarya</taxon>
        <taxon>Basidiomycota</taxon>
        <taxon>Agaricomycotina</taxon>
        <taxon>Agaricomycetes</taxon>
        <taxon>Agaricomycetidae</taxon>
        <taxon>Atheliales</taxon>
        <taxon>Atheliaceae</taxon>
        <taxon>Piloderma</taxon>
    </lineage>
</organism>
<reference evidence="1 2" key="1">
    <citation type="submission" date="2014-04" db="EMBL/GenBank/DDBJ databases">
        <authorList>
            <consortium name="DOE Joint Genome Institute"/>
            <person name="Kuo A."/>
            <person name="Tarkka M."/>
            <person name="Buscot F."/>
            <person name="Kohler A."/>
            <person name="Nagy L.G."/>
            <person name="Floudas D."/>
            <person name="Copeland A."/>
            <person name="Barry K.W."/>
            <person name="Cichocki N."/>
            <person name="Veneault-Fourrey C."/>
            <person name="LaButti K."/>
            <person name="Lindquist E.A."/>
            <person name="Lipzen A."/>
            <person name="Lundell T."/>
            <person name="Morin E."/>
            <person name="Murat C."/>
            <person name="Sun H."/>
            <person name="Tunlid A."/>
            <person name="Henrissat B."/>
            <person name="Grigoriev I.V."/>
            <person name="Hibbett D.S."/>
            <person name="Martin F."/>
            <person name="Nordberg H.P."/>
            <person name="Cantor M.N."/>
            <person name="Hua S.X."/>
        </authorList>
    </citation>
    <scope>NUCLEOTIDE SEQUENCE [LARGE SCALE GENOMIC DNA]</scope>
    <source>
        <strain evidence="1 2">F 1598</strain>
    </source>
</reference>
<accession>A0A0C3F1T1</accession>
<name>A0A0C3F1T1_PILCF</name>
<gene>
    <name evidence="1" type="ORF">PILCRDRAFT_10943</name>
</gene>
<dbReference type="HOGENOM" id="CLU_056417_0_0_1"/>
<proteinExistence type="predicted"/>
<dbReference type="Proteomes" id="UP000054166">
    <property type="component" value="Unassembled WGS sequence"/>
</dbReference>
<sequence length="279" mass="31862">MPSATEVDTLVNFEFVAPANDEPTFTQDLVPTPPVTPLPDKSAAVDLTLGHLAPTYSVVSMYPNFDLTLRDMESWDRLLQHSLKEDNGGLHTCDYHSIQTVGPFYMRFPTRPCAWFVTGPGHLGRAFPSDETKLQLGVALRLEDSSISTFLPVTDYPIIFIRLKKPFRHEEGYVIYQFTCDLFSRSPNPESLEPPTDLIAIPEYHAHEEAAHLKYEISTLHQQVLEKVYALPSLRTWENKWSPLPFRKVEDLPWSEEVERAELGQMEQEGQNTAMHFIM</sequence>
<dbReference type="EMBL" id="KN833014">
    <property type="protein sequence ID" value="KIM78720.1"/>
    <property type="molecule type" value="Genomic_DNA"/>
</dbReference>
<dbReference type="InParanoid" id="A0A0C3F1T1"/>
<evidence type="ECO:0000313" key="2">
    <source>
        <dbReference type="Proteomes" id="UP000054166"/>
    </source>
</evidence>